<dbReference type="InterPro" id="IPR042171">
    <property type="entry name" value="Acyl-CoA_hotdog"/>
</dbReference>
<organism evidence="5 6">
    <name type="scientific">Hoeflea poritis</name>
    <dbReference type="NCBI Taxonomy" id="2993659"/>
    <lineage>
        <taxon>Bacteria</taxon>
        <taxon>Pseudomonadati</taxon>
        <taxon>Pseudomonadota</taxon>
        <taxon>Alphaproteobacteria</taxon>
        <taxon>Hyphomicrobiales</taxon>
        <taxon>Rhizobiaceae</taxon>
        <taxon>Hoeflea</taxon>
    </lineage>
</organism>
<feature type="domain" description="Acyl-CoA thioesterase 2 C-terminal" evidence="3">
    <location>
        <begin position="154"/>
        <end position="281"/>
    </location>
</feature>
<name>A0ABT4VLB4_9HYPH</name>
<dbReference type="InterPro" id="IPR003703">
    <property type="entry name" value="Acyl_CoA_thio"/>
</dbReference>
<reference evidence="5" key="1">
    <citation type="submission" date="2022-11" db="EMBL/GenBank/DDBJ databases">
        <title>Hoeflea poritis sp. nov., isolated from scleractinian coral Porites lutea.</title>
        <authorList>
            <person name="Zhang G."/>
            <person name="Wei Q."/>
            <person name="Cai L."/>
        </authorList>
    </citation>
    <scope>NUCLEOTIDE SEQUENCE</scope>
    <source>
        <strain evidence="5">E7-10</strain>
    </source>
</reference>
<dbReference type="InterPro" id="IPR029069">
    <property type="entry name" value="HotDog_dom_sf"/>
</dbReference>
<evidence type="ECO:0000256" key="2">
    <source>
        <dbReference type="ARBA" id="ARBA00022801"/>
    </source>
</evidence>
<evidence type="ECO:0000313" key="6">
    <source>
        <dbReference type="Proteomes" id="UP001148313"/>
    </source>
</evidence>
<dbReference type="Pfam" id="PF02551">
    <property type="entry name" value="Acyl_CoA_thio"/>
    <property type="match status" value="1"/>
</dbReference>
<evidence type="ECO:0000259" key="3">
    <source>
        <dbReference type="Pfam" id="PF02551"/>
    </source>
</evidence>
<dbReference type="SUPFAM" id="SSF54637">
    <property type="entry name" value="Thioesterase/thiol ester dehydrase-isomerase"/>
    <property type="match status" value="2"/>
</dbReference>
<evidence type="ECO:0000313" key="5">
    <source>
        <dbReference type="EMBL" id="MDA4845474.1"/>
    </source>
</evidence>
<accession>A0ABT4VLB4</accession>
<dbReference type="Gene3D" id="2.40.160.210">
    <property type="entry name" value="Acyl-CoA thioesterase, double hotdog domain"/>
    <property type="match status" value="1"/>
</dbReference>
<dbReference type="EMBL" id="JAPJZH010000004">
    <property type="protein sequence ID" value="MDA4845474.1"/>
    <property type="molecule type" value="Genomic_DNA"/>
</dbReference>
<dbReference type="Pfam" id="PF13622">
    <property type="entry name" value="4HBT_3"/>
    <property type="match status" value="1"/>
</dbReference>
<dbReference type="Proteomes" id="UP001148313">
    <property type="component" value="Unassembled WGS sequence"/>
</dbReference>
<dbReference type="CDD" id="cd03444">
    <property type="entry name" value="Thioesterase_II_repeat1"/>
    <property type="match status" value="1"/>
</dbReference>
<evidence type="ECO:0000259" key="4">
    <source>
        <dbReference type="Pfam" id="PF13622"/>
    </source>
</evidence>
<keyword evidence="6" id="KW-1185">Reference proteome</keyword>
<dbReference type="PANTHER" id="PTHR11066">
    <property type="entry name" value="ACYL-COA THIOESTERASE"/>
    <property type="match status" value="1"/>
</dbReference>
<dbReference type="InterPro" id="IPR049449">
    <property type="entry name" value="TesB_ACOT8-like_N"/>
</dbReference>
<comment type="caution">
    <text evidence="5">The sequence shown here is derived from an EMBL/GenBank/DDBJ whole genome shotgun (WGS) entry which is preliminary data.</text>
</comment>
<dbReference type="InterPro" id="IPR025652">
    <property type="entry name" value="TesB_C"/>
</dbReference>
<gene>
    <name evidence="5" type="primary">tesB</name>
    <name evidence="5" type="ORF">OOZ53_08950</name>
</gene>
<evidence type="ECO:0000256" key="1">
    <source>
        <dbReference type="ARBA" id="ARBA00006538"/>
    </source>
</evidence>
<proteinExistence type="inferred from homology"/>
<dbReference type="RefSeq" id="WP_271089098.1">
    <property type="nucleotide sequence ID" value="NZ_JAPJZH010000004.1"/>
</dbReference>
<comment type="similarity">
    <text evidence="1">Belongs to the C/M/P thioester hydrolase family.</text>
</comment>
<dbReference type="CDD" id="cd03445">
    <property type="entry name" value="Thioesterase_II_repeat2"/>
    <property type="match status" value="1"/>
</dbReference>
<keyword evidence="2" id="KW-0378">Hydrolase</keyword>
<protein>
    <submittedName>
        <fullName evidence="5">Acyl-CoA thioesterase II</fullName>
    </submittedName>
</protein>
<feature type="domain" description="Acyl-CoA thioesterase-like N-terminal HotDog" evidence="4">
    <location>
        <begin position="31"/>
        <end position="109"/>
    </location>
</feature>
<dbReference type="NCBIfam" id="TIGR00189">
    <property type="entry name" value="tesB"/>
    <property type="match status" value="1"/>
</dbReference>
<dbReference type="PANTHER" id="PTHR11066:SF34">
    <property type="entry name" value="ACYL-COENZYME A THIOESTERASE 8"/>
    <property type="match status" value="1"/>
</dbReference>
<sequence>MSRAMESLLAILDLERLELDLFRGNSPKAGWQRVFGGQVISQALVAAQRTVDEDRFVHSLHSYFMRPGDPAVPIIYEVDRIRDGSSFTTRRVVAIQHGKAIFSLSASFQRDEPGLDHQIDMPEVPTPESLIGEADLKEKFLKNAPENVRRYWERERPIEMRPVSLTHYISREKLAPVQNIWVRANGTVPDDRRIQAAVLAYLSDMTLLDTSLFAHGLSVFSGKIQAASLDHSMWFHRRCPLDDWLLYAQDSPNASGARGLNRGGLYTRDGVLIASVAQEGLIRQRTKPNK</sequence>